<dbReference type="InterPro" id="IPR025662">
    <property type="entry name" value="Sigma_54_int_dom_ATP-bd_1"/>
</dbReference>
<dbReference type="AlphaFoldDB" id="A0A4R5CP24"/>
<keyword evidence="6" id="KW-0238">DNA-binding</keyword>
<dbReference type="GO" id="GO:0006355">
    <property type="term" value="P:regulation of DNA-templated transcription"/>
    <property type="evidence" value="ECO:0007669"/>
    <property type="project" value="InterPro"/>
</dbReference>
<dbReference type="FunFam" id="3.40.50.2300:FF:000018">
    <property type="entry name" value="DNA-binding transcriptional regulator NtrC"/>
    <property type="match status" value="1"/>
</dbReference>
<dbReference type="RefSeq" id="WP_132000484.1">
    <property type="nucleotide sequence ID" value="NZ_SMFK01000001.1"/>
</dbReference>
<dbReference type="Pfam" id="PF00158">
    <property type="entry name" value="Sigma54_activat"/>
    <property type="match status" value="1"/>
</dbReference>
<dbReference type="InterPro" id="IPR027417">
    <property type="entry name" value="P-loop_NTPase"/>
</dbReference>
<evidence type="ECO:0000256" key="5">
    <source>
        <dbReference type="ARBA" id="ARBA00023015"/>
    </source>
</evidence>
<dbReference type="PANTHER" id="PTHR32071:SF81">
    <property type="entry name" value="PROPIONATE CATABOLISM OPERON REGULATORY PROTEIN"/>
    <property type="match status" value="1"/>
</dbReference>
<dbReference type="Pfam" id="PF25601">
    <property type="entry name" value="AAA_lid_14"/>
    <property type="match status" value="1"/>
</dbReference>
<dbReference type="InterPro" id="IPR002078">
    <property type="entry name" value="Sigma_54_int"/>
</dbReference>
<dbReference type="Proteomes" id="UP000295479">
    <property type="component" value="Unassembled WGS sequence"/>
</dbReference>
<reference evidence="11 12" key="1">
    <citation type="submission" date="2019-03" db="EMBL/GenBank/DDBJ databases">
        <title>Flavobacterium AR-3-4 sp. nov. isolated from arctic soil.</title>
        <authorList>
            <person name="Chaudhary D.K."/>
        </authorList>
    </citation>
    <scope>NUCLEOTIDE SEQUENCE [LARGE SCALE GENOMIC DNA]</scope>
    <source>
        <strain evidence="11 12">AR-3-4</strain>
    </source>
</reference>
<dbReference type="SMART" id="SM00382">
    <property type="entry name" value="AAA"/>
    <property type="match status" value="1"/>
</dbReference>
<evidence type="ECO:0000313" key="12">
    <source>
        <dbReference type="Proteomes" id="UP000295479"/>
    </source>
</evidence>
<name>A0A4R5CP24_9FLAO</name>
<dbReference type="PANTHER" id="PTHR32071">
    <property type="entry name" value="TRANSCRIPTIONAL REGULATORY PROTEIN"/>
    <property type="match status" value="1"/>
</dbReference>
<keyword evidence="7" id="KW-0804">Transcription</keyword>
<dbReference type="PROSITE" id="PS50045">
    <property type="entry name" value="SIGMA54_INTERACT_4"/>
    <property type="match status" value="1"/>
</dbReference>
<feature type="modified residue" description="4-aspartylphosphate" evidence="8">
    <location>
        <position position="52"/>
    </location>
</feature>
<feature type="domain" description="Sigma-54 factor interaction" evidence="9">
    <location>
        <begin position="144"/>
        <end position="373"/>
    </location>
</feature>
<evidence type="ECO:0000256" key="6">
    <source>
        <dbReference type="ARBA" id="ARBA00023125"/>
    </source>
</evidence>
<dbReference type="Pfam" id="PF00072">
    <property type="entry name" value="Response_reg"/>
    <property type="match status" value="1"/>
</dbReference>
<sequence>MKTILLIEDDVSFCKLLEKFLIKNGYEIATAFSADEARNKIKTTRYDLIITDLRLPDTDGIALMSEIKMQFADIPVILMTGYSEVSTAVKAMKNGAADYLSKPFNPDEVLLVIANVFQESKKEIPSKAILKPKKKSNTPAAEFVKGISKASLQLAEYIELVGPTAMSVLITGESGTGKEVIAKNIHQISSRNADNFIAVDCGSIPKELAASEFFGHVKGSFTGANNDKIGFFEAANNGTLFLDEIGNLSYENQIQLLRALQERKIKPVGSNKEIAVDIRIISATNEDLREAVKKGDFREDLYHRINEFSIHSPSLVEREADLIMFADFFLEKANEELNKQVIGFSSEVSAIFQKYKWPGNLRELKNCVKRATLLTKGDFIEKTSLPLEFFLDQNNASLDLSLSKSEKDTILDALDQTDNNKSEAAKLLQITRKTLYNKLKRYEID</sequence>
<evidence type="ECO:0000256" key="2">
    <source>
        <dbReference type="ARBA" id="ARBA00022741"/>
    </source>
</evidence>
<evidence type="ECO:0000256" key="7">
    <source>
        <dbReference type="ARBA" id="ARBA00023163"/>
    </source>
</evidence>
<dbReference type="PROSITE" id="PS00675">
    <property type="entry name" value="SIGMA54_INTERACT_1"/>
    <property type="match status" value="1"/>
</dbReference>
<dbReference type="Gene3D" id="3.40.50.300">
    <property type="entry name" value="P-loop containing nucleotide triphosphate hydrolases"/>
    <property type="match status" value="1"/>
</dbReference>
<dbReference type="InterPro" id="IPR002197">
    <property type="entry name" value="HTH_Fis"/>
</dbReference>
<keyword evidence="5" id="KW-0805">Transcription regulation</keyword>
<dbReference type="SUPFAM" id="SSF46689">
    <property type="entry name" value="Homeodomain-like"/>
    <property type="match status" value="1"/>
</dbReference>
<dbReference type="InterPro" id="IPR003593">
    <property type="entry name" value="AAA+_ATPase"/>
</dbReference>
<dbReference type="Gene3D" id="1.10.8.60">
    <property type="match status" value="1"/>
</dbReference>
<dbReference type="Pfam" id="PF02954">
    <property type="entry name" value="HTH_8"/>
    <property type="match status" value="1"/>
</dbReference>
<dbReference type="PRINTS" id="PR01590">
    <property type="entry name" value="HTHFIS"/>
</dbReference>
<evidence type="ECO:0000256" key="8">
    <source>
        <dbReference type="PROSITE-ProRule" id="PRU00169"/>
    </source>
</evidence>
<dbReference type="InterPro" id="IPR058031">
    <property type="entry name" value="AAA_lid_NorR"/>
</dbReference>
<dbReference type="InterPro" id="IPR001789">
    <property type="entry name" value="Sig_transdc_resp-reg_receiver"/>
</dbReference>
<dbReference type="SMART" id="SM00448">
    <property type="entry name" value="REC"/>
    <property type="match status" value="1"/>
</dbReference>
<organism evidence="11 12">
    <name type="scientific">Flavobacterium cellulosilyticum</name>
    <dbReference type="NCBI Taxonomy" id="2541731"/>
    <lineage>
        <taxon>Bacteria</taxon>
        <taxon>Pseudomonadati</taxon>
        <taxon>Bacteroidota</taxon>
        <taxon>Flavobacteriia</taxon>
        <taxon>Flavobacteriales</taxon>
        <taxon>Flavobacteriaceae</taxon>
        <taxon>Flavobacterium</taxon>
    </lineage>
</organism>
<dbReference type="PROSITE" id="PS00688">
    <property type="entry name" value="SIGMA54_INTERACT_3"/>
    <property type="match status" value="1"/>
</dbReference>
<keyword evidence="4" id="KW-0902">Two-component regulatory system</keyword>
<dbReference type="PROSITE" id="PS50110">
    <property type="entry name" value="RESPONSE_REGULATORY"/>
    <property type="match status" value="1"/>
</dbReference>
<keyword evidence="3" id="KW-0067">ATP-binding</keyword>
<dbReference type="InterPro" id="IPR009057">
    <property type="entry name" value="Homeodomain-like_sf"/>
</dbReference>
<evidence type="ECO:0000256" key="3">
    <source>
        <dbReference type="ARBA" id="ARBA00022840"/>
    </source>
</evidence>
<evidence type="ECO:0000259" key="10">
    <source>
        <dbReference type="PROSITE" id="PS50110"/>
    </source>
</evidence>
<dbReference type="Gene3D" id="1.10.10.60">
    <property type="entry name" value="Homeodomain-like"/>
    <property type="match status" value="1"/>
</dbReference>
<dbReference type="SUPFAM" id="SSF52172">
    <property type="entry name" value="CheY-like"/>
    <property type="match status" value="1"/>
</dbReference>
<comment type="caution">
    <text evidence="11">The sequence shown here is derived from an EMBL/GenBank/DDBJ whole genome shotgun (WGS) entry which is preliminary data.</text>
</comment>
<protein>
    <submittedName>
        <fullName evidence="11">Sigma-54-dependent Fis family transcriptional regulator</fullName>
    </submittedName>
</protein>
<gene>
    <name evidence="11" type="ORF">E0F76_01035</name>
</gene>
<keyword evidence="12" id="KW-1185">Reference proteome</keyword>
<dbReference type="EMBL" id="SMFK01000001">
    <property type="protein sequence ID" value="TDD99344.1"/>
    <property type="molecule type" value="Genomic_DNA"/>
</dbReference>
<dbReference type="PROSITE" id="PS00676">
    <property type="entry name" value="SIGMA54_INTERACT_2"/>
    <property type="match status" value="1"/>
</dbReference>
<evidence type="ECO:0000256" key="1">
    <source>
        <dbReference type="ARBA" id="ARBA00022553"/>
    </source>
</evidence>
<dbReference type="InterPro" id="IPR025943">
    <property type="entry name" value="Sigma_54_int_dom_ATP-bd_2"/>
</dbReference>
<dbReference type="GO" id="GO:0043565">
    <property type="term" value="F:sequence-specific DNA binding"/>
    <property type="evidence" value="ECO:0007669"/>
    <property type="project" value="InterPro"/>
</dbReference>
<dbReference type="OrthoDB" id="5401077at2"/>
<feature type="domain" description="Response regulatory" evidence="10">
    <location>
        <begin position="3"/>
        <end position="117"/>
    </location>
</feature>
<dbReference type="FunFam" id="3.40.50.300:FF:000006">
    <property type="entry name" value="DNA-binding transcriptional regulator NtrC"/>
    <property type="match status" value="1"/>
</dbReference>
<dbReference type="InterPro" id="IPR025944">
    <property type="entry name" value="Sigma_54_int_dom_CS"/>
</dbReference>
<dbReference type="SUPFAM" id="SSF52540">
    <property type="entry name" value="P-loop containing nucleoside triphosphate hydrolases"/>
    <property type="match status" value="1"/>
</dbReference>
<dbReference type="GO" id="GO:0005524">
    <property type="term" value="F:ATP binding"/>
    <property type="evidence" value="ECO:0007669"/>
    <property type="project" value="UniProtKB-KW"/>
</dbReference>
<dbReference type="GO" id="GO:0000160">
    <property type="term" value="P:phosphorelay signal transduction system"/>
    <property type="evidence" value="ECO:0007669"/>
    <property type="project" value="UniProtKB-KW"/>
</dbReference>
<dbReference type="Gene3D" id="3.40.50.2300">
    <property type="match status" value="1"/>
</dbReference>
<keyword evidence="2" id="KW-0547">Nucleotide-binding</keyword>
<keyword evidence="1 8" id="KW-0597">Phosphoprotein</keyword>
<evidence type="ECO:0000259" key="9">
    <source>
        <dbReference type="PROSITE" id="PS50045"/>
    </source>
</evidence>
<proteinExistence type="predicted"/>
<evidence type="ECO:0000313" key="11">
    <source>
        <dbReference type="EMBL" id="TDD99344.1"/>
    </source>
</evidence>
<accession>A0A4R5CP24</accession>
<dbReference type="CDD" id="cd00009">
    <property type="entry name" value="AAA"/>
    <property type="match status" value="1"/>
</dbReference>
<dbReference type="InterPro" id="IPR011006">
    <property type="entry name" value="CheY-like_superfamily"/>
</dbReference>
<evidence type="ECO:0000256" key="4">
    <source>
        <dbReference type="ARBA" id="ARBA00023012"/>
    </source>
</evidence>
<dbReference type="CDD" id="cd00156">
    <property type="entry name" value="REC"/>
    <property type="match status" value="1"/>
</dbReference>